<name>A0AAV7IZW9_COTGL</name>
<evidence type="ECO:0000313" key="2">
    <source>
        <dbReference type="Proteomes" id="UP000826195"/>
    </source>
</evidence>
<comment type="caution">
    <text evidence="1">The sequence shown here is derived from an EMBL/GenBank/DDBJ whole genome shotgun (WGS) entry which is preliminary data.</text>
</comment>
<accession>A0AAV7IZW9</accession>
<protein>
    <submittedName>
        <fullName evidence="1">Uncharacterized protein</fullName>
    </submittedName>
</protein>
<dbReference type="EMBL" id="JAHXZJ010000002">
    <property type="protein sequence ID" value="KAH0564183.1"/>
    <property type="molecule type" value="Genomic_DNA"/>
</dbReference>
<reference evidence="1 2" key="1">
    <citation type="journal article" date="2021" name="J. Hered.">
        <title>A chromosome-level genome assembly of the parasitoid wasp, Cotesia glomerata (Hymenoptera: Braconidae).</title>
        <authorList>
            <person name="Pinto B.J."/>
            <person name="Weis J.J."/>
            <person name="Gamble T."/>
            <person name="Ode P.J."/>
            <person name="Paul R."/>
            <person name="Zaspel J.M."/>
        </authorList>
    </citation>
    <scope>NUCLEOTIDE SEQUENCE [LARGE SCALE GENOMIC DNA]</scope>
    <source>
        <strain evidence="1">CgM1</strain>
    </source>
</reference>
<proteinExistence type="predicted"/>
<gene>
    <name evidence="1" type="ORF">KQX54_010029</name>
</gene>
<dbReference type="AlphaFoldDB" id="A0AAV7IZW9"/>
<organism evidence="1 2">
    <name type="scientific">Cotesia glomerata</name>
    <name type="common">Lepidopteran parasitic wasp</name>
    <name type="synonym">Apanteles glomeratus</name>
    <dbReference type="NCBI Taxonomy" id="32391"/>
    <lineage>
        <taxon>Eukaryota</taxon>
        <taxon>Metazoa</taxon>
        <taxon>Ecdysozoa</taxon>
        <taxon>Arthropoda</taxon>
        <taxon>Hexapoda</taxon>
        <taxon>Insecta</taxon>
        <taxon>Pterygota</taxon>
        <taxon>Neoptera</taxon>
        <taxon>Endopterygota</taxon>
        <taxon>Hymenoptera</taxon>
        <taxon>Apocrita</taxon>
        <taxon>Ichneumonoidea</taxon>
        <taxon>Braconidae</taxon>
        <taxon>Microgastrinae</taxon>
        <taxon>Cotesia</taxon>
    </lineage>
</organism>
<sequence length="175" mass="19976">MRLSIHETLVCNICFIWFYAGSIAHDSLTQLIPILVHNEAKTETKNKRRQRRRAKAVTITTSSRLTDKLRMIRGWKLSSRTSSPWPDNPRQTVACRLLLVYNALQGLVVNSSRYYSSSKELRVVGVGVSIRKSIGRRLLTLETTILSLLVLFHPGWVLSSDFRRSAAFMGTWEPC</sequence>
<dbReference type="Proteomes" id="UP000826195">
    <property type="component" value="Unassembled WGS sequence"/>
</dbReference>
<evidence type="ECO:0000313" key="1">
    <source>
        <dbReference type="EMBL" id="KAH0564183.1"/>
    </source>
</evidence>
<keyword evidence="2" id="KW-1185">Reference proteome</keyword>